<dbReference type="Pfam" id="PF00023">
    <property type="entry name" value="Ank"/>
    <property type="match status" value="1"/>
</dbReference>
<gene>
    <name evidence="5" type="ORF">CCMP2556_LOCUS21809</name>
    <name evidence="6" type="ORF">CCMP2556_LOCUS41882</name>
</gene>
<dbReference type="PANTHER" id="PTHR24198:SF194">
    <property type="entry name" value="INVERSIN-A"/>
    <property type="match status" value="1"/>
</dbReference>
<evidence type="ECO:0000313" key="6">
    <source>
        <dbReference type="EMBL" id="CAK9086467.1"/>
    </source>
</evidence>
<dbReference type="Pfam" id="PF12796">
    <property type="entry name" value="Ank_2"/>
    <property type="match status" value="1"/>
</dbReference>
<evidence type="ECO:0000313" key="7">
    <source>
        <dbReference type="Proteomes" id="UP001642484"/>
    </source>
</evidence>
<accession>A0ABP0LMY4</accession>
<dbReference type="Proteomes" id="UP001642484">
    <property type="component" value="Unassembled WGS sequence"/>
</dbReference>
<keyword evidence="2 3" id="KW-0040">ANK repeat</keyword>
<dbReference type="PANTHER" id="PTHR24198">
    <property type="entry name" value="ANKYRIN REPEAT AND PROTEIN KINASE DOMAIN-CONTAINING PROTEIN"/>
    <property type="match status" value="1"/>
</dbReference>
<evidence type="ECO:0000256" key="3">
    <source>
        <dbReference type="PROSITE-ProRule" id="PRU00023"/>
    </source>
</evidence>
<evidence type="ECO:0000256" key="1">
    <source>
        <dbReference type="ARBA" id="ARBA00022737"/>
    </source>
</evidence>
<keyword evidence="1" id="KW-0677">Repeat</keyword>
<dbReference type="EMBL" id="CAXAMN010013335">
    <property type="protein sequence ID" value="CAK9040515.1"/>
    <property type="molecule type" value="Genomic_DNA"/>
</dbReference>
<feature type="repeat" description="ANK" evidence="3">
    <location>
        <begin position="136"/>
        <end position="168"/>
    </location>
</feature>
<dbReference type="SUPFAM" id="SSF48403">
    <property type="entry name" value="Ankyrin repeat"/>
    <property type="match status" value="1"/>
</dbReference>
<dbReference type="InterPro" id="IPR036770">
    <property type="entry name" value="Ankyrin_rpt-contain_sf"/>
</dbReference>
<dbReference type="PROSITE" id="PS50088">
    <property type="entry name" value="ANK_REPEAT"/>
    <property type="match status" value="1"/>
</dbReference>
<evidence type="ECO:0000256" key="4">
    <source>
        <dbReference type="SAM" id="MobiDB-lite"/>
    </source>
</evidence>
<evidence type="ECO:0000313" key="5">
    <source>
        <dbReference type="EMBL" id="CAK9040515.1"/>
    </source>
</evidence>
<dbReference type="InterPro" id="IPR002110">
    <property type="entry name" value="Ankyrin_rpt"/>
</dbReference>
<dbReference type="Gene3D" id="1.25.40.20">
    <property type="entry name" value="Ankyrin repeat-containing domain"/>
    <property type="match status" value="2"/>
</dbReference>
<reference evidence="5 7" key="1">
    <citation type="submission" date="2024-02" db="EMBL/GenBank/DDBJ databases">
        <authorList>
            <person name="Chen Y."/>
            <person name="Shah S."/>
            <person name="Dougan E. K."/>
            <person name="Thang M."/>
            <person name="Chan C."/>
        </authorList>
    </citation>
    <scope>NUCLEOTIDE SEQUENCE [LARGE SCALE GENOMIC DNA]</scope>
</reference>
<comment type="caution">
    <text evidence="5">The sequence shown here is derived from an EMBL/GenBank/DDBJ whole genome shotgun (WGS) entry which is preliminary data.</text>
</comment>
<dbReference type="SMART" id="SM00248">
    <property type="entry name" value="ANK"/>
    <property type="match status" value="4"/>
</dbReference>
<protein>
    <submittedName>
        <fullName evidence="5">Uncharacterized protein</fullName>
    </submittedName>
</protein>
<feature type="region of interest" description="Disordered" evidence="4">
    <location>
        <begin position="1"/>
        <end position="36"/>
    </location>
</feature>
<feature type="compositionally biased region" description="Polar residues" evidence="4">
    <location>
        <begin position="27"/>
        <end position="36"/>
    </location>
</feature>
<dbReference type="EMBL" id="CAXAMN010024406">
    <property type="protein sequence ID" value="CAK9086467.1"/>
    <property type="molecule type" value="Genomic_DNA"/>
</dbReference>
<proteinExistence type="predicted"/>
<evidence type="ECO:0000256" key="2">
    <source>
        <dbReference type="ARBA" id="ARBA00023043"/>
    </source>
</evidence>
<keyword evidence="7" id="KW-1185">Reference proteome</keyword>
<organism evidence="5 7">
    <name type="scientific">Durusdinium trenchii</name>
    <dbReference type="NCBI Taxonomy" id="1381693"/>
    <lineage>
        <taxon>Eukaryota</taxon>
        <taxon>Sar</taxon>
        <taxon>Alveolata</taxon>
        <taxon>Dinophyceae</taxon>
        <taxon>Suessiales</taxon>
        <taxon>Symbiodiniaceae</taxon>
        <taxon>Durusdinium</taxon>
    </lineage>
</organism>
<sequence length="205" mass="22264">MKRLKAQTRAQRSLQQTGKDGLRPTSPLHTAASSPNGAKAVQALLEHRATVTATEGHGVMALHLASRNSQVVELLLDAKAPLAAKDLNQQTVLHFAARAGATETLALLLKRWMADEKITSQGSRVYGGPLDWRDRWHRTPLHWAVLNGHVAASKALLSARANADPPKVRAYRHERSTTLRHESPLEIALRLGAAEIAQLLQSSAG</sequence>
<feature type="compositionally biased region" description="Polar residues" evidence="4">
    <location>
        <begin position="8"/>
        <end position="18"/>
    </location>
</feature>
<name>A0ABP0LMY4_9DINO</name>